<name>A0A926ISA5_9FIRM</name>
<evidence type="ECO:0000313" key="1">
    <source>
        <dbReference type="EMBL" id="MBC8595335.1"/>
    </source>
</evidence>
<proteinExistence type="predicted"/>
<dbReference type="RefSeq" id="WP_262431056.1">
    <property type="nucleotide sequence ID" value="NZ_JACRTE010000001.1"/>
</dbReference>
<accession>A0A926ISA5</accession>
<reference evidence="1" key="1">
    <citation type="submission" date="2020-08" db="EMBL/GenBank/DDBJ databases">
        <title>Genome public.</title>
        <authorList>
            <person name="Liu C."/>
            <person name="Sun Q."/>
        </authorList>
    </citation>
    <scope>NUCLEOTIDE SEQUENCE</scope>
    <source>
        <strain evidence="1">NSJ-50</strain>
    </source>
</reference>
<comment type="caution">
    <text evidence="1">The sequence shown here is derived from an EMBL/GenBank/DDBJ whole genome shotgun (WGS) entry which is preliminary data.</text>
</comment>
<gene>
    <name evidence="1" type="ORF">H8706_00400</name>
</gene>
<sequence length="412" mass="46224">MSVFDKAKIILPKNCDMEKWSVVACDQYTSEPQYWESVKKTVGNAPSVLNMIFPEIYLNDGDADERTAKINDAMKKCLENGNVYETEPCLIYVERTLENGSVRKGIVGVIDLEEYDFNVGSQSKIRATEGTVLERIPPRVKVRCDALLEFPHVMLLIDDDKKEIIEKIDKSALEPIYNFSLMENSGRIKGYKITDTDEILEKLEKLGDKKAFEEKYSVSGKGVLQYAVGDGNHSLATAKTCYENEKAKIGDEAKNLPLRYALVEVVNLHDESLVFEPIHRVVFGVDEEKFVNALAEKYQIEKADKGDFEIVSNGTKTAYVIKNPDFNLTVGCIQSFIDGYLKENGGSVDYIHGASVAEKLAEEKGNAGILLNAMQKSDLFKTVILDGALPRKTFSMGEACDKRFYLEGRKIR</sequence>
<dbReference type="EMBL" id="JACRTE010000001">
    <property type="protein sequence ID" value="MBC8595335.1"/>
    <property type="molecule type" value="Genomic_DNA"/>
</dbReference>
<dbReference type="Pfam" id="PF06245">
    <property type="entry name" value="DUF1015"/>
    <property type="match status" value="1"/>
</dbReference>
<evidence type="ECO:0000313" key="2">
    <source>
        <dbReference type="Proteomes" id="UP000647416"/>
    </source>
</evidence>
<dbReference type="PANTHER" id="PTHR36454">
    <property type="entry name" value="LMO2823 PROTEIN"/>
    <property type="match status" value="1"/>
</dbReference>
<dbReference type="InterPro" id="IPR008323">
    <property type="entry name" value="UCP033563"/>
</dbReference>
<organism evidence="1 2">
    <name type="scientific">Qingrenia yutianensis</name>
    <dbReference type="NCBI Taxonomy" id="2763676"/>
    <lineage>
        <taxon>Bacteria</taxon>
        <taxon>Bacillati</taxon>
        <taxon>Bacillota</taxon>
        <taxon>Clostridia</taxon>
        <taxon>Eubacteriales</taxon>
        <taxon>Oscillospiraceae</taxon>
        <taxon>Qingrenia</taxon>
    </lineage>
</organism>
<dbReference type="AlphaFoldDB" id="A0A926ISA5"/>
<dbReference type="PANTHER" id="PTHR36454:SF1">
    <property type="entry name" value="DUF1015 DOMAIN-CONTAINING PROTEIN"/>
    <property type="match status" value="1"/>
</dbReference>
<dbReference type="Proteomes" id="UP000647416">
    <property type="component" value="Unassembled WGS sequence"/>
</dbReference>
<protein>
    <submittedName>
        <fullName evidence="1">DUF1015 domain-containing protein</fullName>
    </submittedName>
</protein>
<keyword evidence="2" id="KW-1185">Reference proteome</keyword>